<dbReference type="Gene3D" id="2.60.40.1470">
    <property type="entry name" value="ApaG domain"/>
    <property type="match status" value="1"/>
</dbReference>
<dbReference type="InterPro" id="IPR007474">
    <property type="entry name" value="ApaG_domain"/>
</dbReference>
<dbReference type="HAMAP" id="MF_00791">
    <property type="entry name" value="ApaG"/>
    <property type="match status" value="1"/>
</dbReference>
<evidence type="ECO:0000256" key="1">
    <source>
        <dbReference type="ARBA" id="ARBA00017693"/>
    </source>
</evidence>
<dbReference type="PROSITE" id="PS51087">
    <property type="entry name" value="APAG"/>
    <property type="match status" value="1"/>
</dbReference>
<dbReference type="RefSeq" id="WP_306388172.1">
    <property type="nucleotide sequence ID" value="NZ_JAVCAP010000001.1"/>
</dbReference>
<dbReference type="SUPFAM" id="SSF110069">
    <property type="entry name" value="ApaG-like"/>
    <property type="match status" value="1"/>
</dbReference>
<evidence type="ECO:0000313" key="4">
    <source>
        <dbReference type="EMBL" id="MDP8566472.1"/>
    </source>
</evidence>
<comment type="caution">
    <text evidence="4">The sequence shown here is derived from an EMBL/GenBank/DDBJ whole genome shotgun (WGS) entry which is preliminary data.</text>
</comment>
<gene>
    <name evidence="2 4" type="primary">apaG</name>
    <name evidence="4" type="ORF">Q9291_01295</name>
</gene>
<dbReference type="InterPro" id="IPR036767">
    <property type="entry name" value="ApaG_sf"/>
</dbReference>
<dbReference type="PANTHER" id="PTHR14289:SF16">
    <property type="entry name" value="POLYMERASE DELTA-INTERACTING PROTEIN 2"/>
    <property type="match status" value="1"/>
</dbReference>
<proteinExistence type="inferred from homology"/>
<evidence type="ECO:0000259" key="3">
    <source>
        <dbReference type="PROSITE" id="PS51087"/>
    </source>
</evidence>
<organism evidence="4 5">
    <name type="scientific">Methylophilus aquaticus</name>
    <dbReference type="NCBI Taxonomy" id="1971610"/>
    <lineage>
        <taxon>Bacteria</taxon>
        <taxon>Pseudomonadati</taxon>
        <taxon>Pseudomonadota</taxon>
        <taxon>Betaproteobacteria</taxon>
        <taxon>Nitrosomonadales</taxon>
        <taxon>Methylophilaceae</taxon>
        <taxon>Methylophilus</taxon>
    </lineage>
</organism>
<feature type="domain" description="ApaG" evidence="3">
    <location>
        <begin position="4"/>
        <end position="128"/>
    </location>
</feature>
<sequence length="128" mass="14314">MAHDPNQYACEVTVVTEYLQDQSSAESGQYVYAYTITIRNTGQVPVQLISRHWVITDAMQQVREVKGLGVVGEQPLLAPEAEYSYTSSVMFSTPSGEMYGTYQMVAVDGTWFEVDIPTFWLHQAAGLH</sequence>
<keyword evidence="5" id="KW-1185">Reference proteome</keyword>
<evidence type="ECO:0000313" key="5">
    <source>
        <dbReference type="Proteomes" id="UP001225906"/>
    </source>
</evidence>
<dbReference type="Proteomes" id="UP001225906">
    <property type="component" value="Unassembled WGS sequence"/>
</dbReference>
<dbReference type="NCBIfam" id="NF003967">
    <property type="entry name" value="PRK05461.1"/>
    <property type="match status" value="1"/>
</dbReference>
<dbReference type="Pfam" id="PF04379">
    <property type="entry name" value="DUF525"/>
    <property type="match status" value="1"/>
</dbReference>
<dbReference type="PANTHER" id="PTHR14289">
    <property type="entry name" value="F-BOX ONLY PROTEIN 3"/>
    <property type="match status" value="1"/>
</dbReference>
<protein>
    <recommendedName>
        <fullName evidence="1 2">Protein ApaG</fullName>
    </recommendedName>
</protein>
<accession>A0ABT9JPI3</accession>
<name>A0ABT9JPI3_9PROT</name>
<reference evidence="5" key="1">
    <citation type="journal article" date="2019" name="Int. J. Syst. Evol. Microbiol.">
        <title>The Global Catalogue of Microorganisms (GCM) 10K type strain sequencing project: providing services to taxonomists for standard genome sequencing and annotation.</title>
        <authorList>
            <consortium name="The Broad Institute Genomics Platform"/>
            <consortium name="The Broad Institute Genome Sequencing Center for Infectious Disease"/>
            <person name="Wu L."/>
            <person name="Ma J."/>
        </authorList>
    </citation>
    <scope>NUCLEOTIDE SEQUENCE [LARGE SCALE GENOMIC DNA]</scope>
    <source>
        <strain evidence="5">VKM B-3159</strain>
    </source>
</reference>
<dbReference type="EMBL" id="JAVCAP010000001">
    <property type="protein sequence ID" value="MDP8566472.1"/>
    <property type="molecule type" value="Genomic_DNA"/>
</dbReference>
<evidence type="ECO:0000256" key="2">
    <source>
        <dbReference type="HAMAP-Rule" id="MF_00791"/>
    </source>
</evidence>
<dbReference type="InterPro" id="IPR023065">
    <property type="entry name" value="Uncharacterised_ApaG"/>
</dbReference>